<dbReference type="GeneID" id="93077162"/>
<keyword evidence="6 12" id="KW-0133">Cell shape</keyword>
<dbReference type="Gene3D" id="3.65.10.10">
    <property type="entry name" value="Enolpyruvate transferase domain"/>
    <property type="match status" value="2"/>
</dbReference>
<evidence type="ECO:0000313" key="15">
    <source>
        <dbReference type="Proteomes" id="UP000011820"/>
    </source>
</evidence>
<sequence>MDRIKIIGGNKLNGTIAISGAKNASLPVMIASLLTSETLTLENIPDLADVKLLIRILRSHGVEILSDSSYNDQNKSYSSTMHFRCRHIVDLTGSYDLVSKMRASFWVIGPLLAREGYARISLPGGCAIGTRPVDLFVDSLKSLGVVIKIDGGYVDARVSSKGLRGTSYTFPKVSVGATQVMMMVASLSHGDTSIYNAAREPEVVDLAHCLNSMGAKISGMGSSTITIQGVTSLSGTRHRILPDRIEAGTYAMAVAMTGGDVILKMTDSSLLKTVFKVMRQTGVDIDIIDEGIRVRWNGEKLRPVDVITAPFPGFPTDLQAQFMAMMCCAAGISHITETIFENRFMHVQELVRLGARISLSGQTARVEGVQGLRGAPVMATDLRASVSLVIAALAAQGETEISRVYHLDRGFECLEKKLSRCGALIQRIKG</sequence>
<evidence type="ECO:0000256" key="6">
    <source>
        <dbReference type="ARBA" id="ARBA00022960"/>
    </source>
</evidence>
<keyword evidence="15" id="KW-1185">Reference proteome</keyword>
<dbReference type="NCBIfam" id="TIGR01072">
    <property type="entry name" value="murA"/>
    <property type="match status" value="1"/>
</dbReference>
<dbReference type="InterPro" id="IPR036968">
    <property type="entry name" value="Enolpyruvate_Tfrase_sf"/>
</dbReference>
<dbReference type="NCBIfam" id="NF006873">
    <property type="entry name" value="PRK09369.1"/>
    <property type="match status" value="1"/>
</dbReference>
<evidence type="ECO:0000259" key="13">
    <source>
        <dbReference type="Pfam" id="PF00275"/>
    </source>
</evidence>
<evidence type="ECO:0000256" key="3">
    <source>
        <dbReference type="ARBA" id="ARBA00022490"/>
    </source>
</evidence>
<comment type="subcellular location">
    <subcellularLocation>
        <location evidence="1 12">Cytoplasm</location>
    </subcellularLocation>
</comment>
<evidence type="ECO:0000313" key="14">
    <source>
        <dbReference type="EMBL" id="AGH17163.1"/>
    </source>
</evidence>
<dbReference type="InterPro" id="IPR050068">
    <property type="entry name" value="MurA_subfamily"/>
</dbReference>
<evidence type="ECO:0000256" key="2">
    <source>
        <dbReference type="ARBA" id="ARBA00004752"/>
    </source>
</evidence>
<feature type="domain" description="Enolpyruvate transferase" evidence="13">
    <location>
        <begin position="8"/>
        <end position="418"/>
    </location>
</feature>
<dbReference type="HAMAP" id="MF_00111">
    <property type="entry name" value="MurA"/>
    <property type="match status" value="1"/>
</dbReference>
<proteinExistence type="inferred from homology"/>
<dbReference type="InterPro" id="IPR013792">
    <property type="entry name" value="RNA3'P_cycl/enolpyr_Trfase_a/b"/>
</dbReference>
<comment type="catalytic activity">
    <reaction evidence="11 12">
        <text>phosphoenolpyruvate + UDP-N-acetyl-alpha-D-glucosamine = UDP-N-acetyl-3-O-(1-carboxyvinyl)-alpha-D-glucosamine + phosphate</text>
        <dbReference type="Rhea" id="RHEA:18681"/>
        <dbReference type="ChEBI" id="CHEBI:43474"/>
        <dbReference type="ChEBI" id="CHEBI:57705"/>
        <dbReference type="ChEBI" id="CHEBI:58702"/>
        <dbReference type="ChEBI" id="CHEBI:68483"/>
        <dbReference type="EC" id="2.5.1.7"/>
    </reaction>
</comment>
<reference evidence="14 15" key="1">
    <citation type="journal article" date="2013" name="Genome Announc.">
        <title>Complete Genome Sequence of a Chinese Strain of 'Candidatus Liberibacter asiaticus'.</title>
        <authorList>
            <person name="Lin H."/>
            <person name="Han C.S."/>
            <person name="Liu B."/>
            <person name="Lou B."/>
            <person name="Bai X."/>
            <person name="Deng C."/>
            <person name="Civerolo E.L."/>
            <person name="Gupta G."/>
        </authorList>
    </citation>
    <scope>NUCLEOTIDE SEQUENCE [LARGE SCALE GENOMIC DNA]</scope>
    <source>
        <strain evidence="15">gxpsy</strain>
    </source>
</reference>
<feature type="modified residue" description="2-(S-cysteinyl)pyruvic acid O-phosphothioketal" evidence="12">
    <location>
        <position position="126"/>
    </location>
</feature>
<dbReference type="EC" id="2.5.1.7" evidence="12"/>
<gene>
    <name evidence="12" type="primary">murA</name>
    <name evidence="14" type="ORF">WSI_03965</name>
</gene>
<evidence type="ECO:0000256" key="9">
    <source>
        <dbReference type="ARBA" id="ARBA00023316"/>
    </source>
</evidence>
<keyword evidence="9 12" id="KW-0961">Cell wall biogenesis/degradation</keyword>
<name>A0ABM5NGV9_LIBAS</name>
<dbReference type="PANTHER" id="PTHR43783">
    <property type="entry name" value="UDP-N-ACETYLGLUCOSAMINE 1-CARBOXYVINYLTRANSFERASE"/>
    <property type="match status" value="1"/>
</dbReference>
<dbReference type="Pfam" id="PF00275">
    <property type="entry name" value="EPSP_synthase"/>
    <property type="match status" value="1"/>
</dbReference>
<feature type="binding site" evidence="12">
    <location>
        <begin position="131"/>
        <end position="135"/>
    </location>
    <ligand>
        <name>UDP-N-acetyl-alpha-D-glucosamine</name>
        <dbReference type="ChEBI" id="CHEBI:57705"/>
    </ligand>
</feature>
<feature type="binding site" evidence="12">
    <location>
        <begin position="172"/>
        <end position="175"/>
    </location>
    <ligand>
        <name>UDP-N-acetyl-alpha-D-glucosamine</name>
        <dbReference type="ChEBI" id="CHEBI:57705"/>
    </ligand>
</feature>
<evidence type="ECO:0000256" key="10">
    <source>
        <dbReference type="ARBA" id="ARBA00038367"/>
    </source>
</evidence>
<feature type="active site" description="Proton donor" evidence="12">
    <location>
        <position position="126"/>
    </location>
</feature>
<keyword evidence="7 12" id="KW-0573">Peptidoglycan synthesis</keyword>
<feature type="binding site" evidence="12">
    <location>
        <begin position="22"/>
        <end position="23"/>
    </location>
    <ligand>
        <name>phosphoenolpyruvate</name>
        <dbReference type="ChEBI" id="CHEBI:58702"/>
    </ligand>
</feature>
<dbReference type="Proteomes" id="UP000011820">
    <property type="component" value="Chromosome"/>
</dbReference>
<dbReference type="SUPFAM" id="SSF55205">
    <property type="entry name" value="EPT/RTPC-like"/>
    <property type="match status" value="1"/>
</dbReference>
<evidence type="ECO:0000256" key="7">
    <source>
        <dbReference type="ARBA" id="ARBA00022984"/>
    </source>
</evidence>
<dbReference type="EMBL" id="CP004005">
    <property type="protein sequence ID" value="AGH17163.1"/>
    <property type="molecule type" value="Genomic_DNA"/>
</dbReference>
<evidence type="ECO:0000256" key="4">
    <source>
        <dbReference type="ARBA" id="ARBA00022618"/>
    </source>
</evidence>
<comment type="function">
    <text evidence="12">Cell wall formation. Adds enolpyruvyl to UDP-N-acetylglucosamine.</text>
</comment>
<keyword evidence="3 12" id="KW-0963">Cytoplasm</keyword>
<keyword evidence="4 12" id="KW-0132">Cell division</keyword>
<comment type="pathway">
    <text evidence="2 12">Cell wall biogenesis; peptidoglycan biosynthesis.</text>
</comment>
<keyword evidence="5 12" id="KW-0808">Transferase</keyword>
<evidence type="ECO:0000256" key="5">
    <source>
        <dbReference type="ARBA" id="ARBA00022679"/>
    </source>
</evidence>
<evidence type="ECO:0000256" key="1">
    <source>
        <dbReference type="ARBA" id="ARBA00004496"/>
    </source>
</evidence>
<protein>
    <recommendedName>
        <fullName evidence="12">UDP-N-acetylglucosamine 1-carboxyvinyltransferase</fullName>
        <ecNumber evidence="12">2.5.1.7</ecNumber>
    </recommendedName>
    <alternativeName>
        <fullName evidence="12">Enoylpyruvate transferase</fullName>
    </alternativeName>
    <alternativeName>
        <fullName evidence="12">UDP-N-acetylglucosamine enolpyruvyl transferase</fullName>
        <shortName evidence="12">EPT</shortName>
    </alternativeName>
</protein>
<dbReference type="CDD" id="cd01555">
    <property type="entry name" value="UdpNAET"/>
    <property type="match status" value="1"/>
</dbReference>
<evidence type="ECO:0000256" key="8">
    <source>
        <dbReference type="ARBA" id="ARBA00023306"/>
    </source>
</evidence>
<dbReference type="InterPro" id="IPR005750">
    <property type="entry name" value="UDP_GlcNAc_COvinyl_MurA"/>
</dbReference>
<feature type="binding site" evidence="12">
    <location>
        <position position="317"/>
    </location>
    <ligand>
        <name>UDP-N-acetyl-alpha-D-glucosamine</name>
        <dbReference type="ChEBI" id="CHEBI:57705"/>
    </ligand>
</feature>
<evidence type="ECO:0000256" key="12">
    <source>
        <dbReference type="HAMAP-Rule" id="MF_00111"/>
    </source>
</evidence>
<dbReference type="PANTHER" id="PTHR43783:SF1">
    <property type="entry name" value="UDP-N-ACETYLGLUCOSAMINE 1-CARBOXYVINYLTRANSFERASE"/>
    <property type="match status" value="1"/>
</dbReference>
<evidence type="ECO:0000256" key="11">
    <source>
        <dbReference type="ARBA" id="ARBA00047527"/>
    </source>
</evidence>
<organism evidence="14 15">
    <name type="scientific">Candidatus Liberibacter asiaticus str. gxpsy</name>
    <dbReference type="NCBI Taxonomy" id="1174529"/>
    <lineage>
        <taxon>Bacteria</taxon>
        <taxon>Pseudomonadati</taxon>
        <taxon>Pseudomonadota</taxon>
        <taxon>Alphaproteobacteria</taxon>
        <taxon>Hyphomicrobiales</taxon>
        <taxon>Rhizobiaceae</taxon>
        <taxon>Liberibacter</taxon>
    </lineage>
</organism>
<accession>A0ABM5NGV9</accession>
<keyword evidence="8 12" id="KW-0131">Cell cycle</keyword>
<keyword evidence="12" id="KW-0670">Pyruvate</keyword>
<feature type="binding site" evidence="12">
    <location>
        <position position="102"/>
    </location>
    <ligand>
        <name>UDP-N-acetyl-alpha-D-glucosamine</name>
        <dbReference type="ChEBI" id="CHEBI:57705"/>
    </ligand>
</feature>
<comment type="similarity">
    <text evidence="10 12">Belongs to the EPSP synthase family. MurA subfamily.</text>
</comment>
<dbReference type="RefSeq" id="WP_015452758.1">
    <property type="nucleotide sequence ID" value="NC_020549.1"/>
</dbReference>
<feature type="binding site" evidence="12">
    <location>
        <position position="339"/>
    </location>
    <ligand>
        <name>UDP-N-acetyl-alpha-D-glucosamine</name>
        <dbReference type="ChEBI" id="CHEBI:57705"/>
    </ligand>
</feature>
<dbReference type="InterPro" id="IPR001986">
    <property type="entry name" value="Enolpyruvate_Tfrase_dom"/>
</dbReference>